<dbReference type="GO" id="GO:0030435">
    <property type="term" value="P:sporulation resulting in formation of a cellular spore"/>
    <property type="evidence" value="ECO:0007669"/>
    <property type="project" value="UniProtKB-KW"/>
</dbReference>
<comment type="catalytic activity">
    <reaction evidence="1">
        <text>Hydrolyzes the link between N-acetylmuramoyl residues and L-amino acid residues in certain cell-wall glycopeptides.</text>
        <dbReference type="EC" id="3.5.1.28"/>
    </reaction>
</comment>
<organism evidence="9 10">
    <name type="scientific">Clostridium tertium</name>
    <dbReference type="NCBI Taxonomy" id="1559"/>
    <lineage>
        <taxon>Bacteria</taxon>
        <taxon>Bacillati</taxon>
        <taxon>Bacillota</taxon>
        <taxon>Clostridia</taxon>
        <taxon>Eubacteriales</taxon>
        <taxon>Clostridiaceae</taxon>
        <taxon>Clostridium</taxon>
    </lineage>
</organism>
<feature type="domain" description="N-acetylmuramoyl-L-alanine amidase" evidence="8">
    <location>
        <begin position="13"/>
        <end position="144"/>
    </location>
</feature>
<comment type="caution">
    <text evidence="9">The sequence shown here is derived from an EMBL/GenBank/DDBJ whole genome shotgun (WGS) entry which is preliminary data.</text>
</comment>
<keyword evidence="5" id="KW-0749">Sporulation</keyword>
<protein>
    <recommendedName>
        <fullName evidence="3">N-acetylmuramoyl-L-alanine amidase</fullName>
        <ecNumber evidence="3">3.5.1.28</ecNumber>
    </recommendedName>
</protein>
<reference evidence="9" key="1">
    <citation type="submission" date="2022-05" db="EMBL/GenBank/DDBJ databases">
        <title>Draft genome sequence of Clostridium tertium strain CP3 isolated from Peru.</title>
        <authorList>
            <person name="Hurtado R."/>
            <person name="Lima L."/>
            <person name="Sousa T."/>
            <person name="Jaiswal A.K."/>
            <person name="Tiwari S."/>
            <person name="Maturrano L."/>
            <person name="Brenig B."/>
            <person name="Azevedo V."/>
        </authorList>
    </citation>
    <scope>NUCLEOTIDE SEQUENCE</scope>
    <source>
        <strain evidence="9">CP3</strain>
    </source>
</reference>
<dbReference type="InterPro" id="IPR036505">
    <property type="entry name" value="Amidase/PGRP_sf"/>
</dbReference>
<dbReference type="Proteomes" id="UP001141183">
    <property type="component" value="Unassembled WGS sequence"/>
</dbReference>
<evidence type="ECO:0000313" key="9">
    <source>
        <dbReference type="EMBL" id="MDC4242737.1"/>
    </source>
</evidence>
<evidence type="ECO:0000256" key="7">
    <source>
        <dbReference type="ARBA" id="ARBA00023316"/>
    </source>
</evidence>
<evidence type="ECO:0000259" key="8">
    <source>
        <dbReference type="SMART" id="SM00644"/>
    </source>
</evidence>
<proteinExistence type="inferred from homology"/>
<dbReference type="PANTHER" id="PTHR30417:SF11">
    <property type="entry name" value="N-ACETYLMURAMOYL-L-ALANINE AMIDASE XLYA"/>
    <property type="match status" value="1"/>
</dbReference>
<dbReference type="GO" id="GO:0009254">
    <property type="term" value="P:peptidoglycan turnover"/>
    <property type="evidence" value="ECO:0007669"/>
    <property type="project" value="TreeGrafter"/>
</dbReference>
<evidence type="ECO:0000256" key="1">
    <source>
        <dbReference type="ARBA" id="ARBA00001561"/>
    </source>
</evidence>
<evidence type="ECO:0000256" key="3">
    <source>
        <dbReference type="ARBA" id="ARBA00011901"/>
    </source>
</evidence>
<dbReference type="SMART" id="SM00644">
    <property type="entry name" value="Ami_2"/>
    <property type="match status" value="1"/>
</dbReference>
<dbReference type="GO" id="GO:0008745">
    <property type="term" value="F:N-acetylmuramoyl-L-alanine amidase activity"/>
    <property type="evidence" value="ECO:0007669"/>
    <property type="project" value="UniProtKB-EC"/>
</dbReference>
<dbReference type="AlphaFoldDB" id="A0A9X4B3G0"/>
<dbReference type="EMBL" id="JAMRYU010000124">
    <property type="protein sequence ID" value="MDC4242737.1"/>
    <property type="molecule type" value="Genomic_DNA"/>
</dbReference>
<evidence type="ECO:0000313" key="10">
    <source>
        <dbReference type="Proteomes" id="UP001141183"/>
    </source>
</evidence>
<evidence type="ECO:0000256" key="4">
    <source>
        <dbReference type="ARBA" id="ARBA00022801"/>
    </source>
</evidence>
<gene>
    <name evidence="9" type="ORF">NE398_21710</name>
</gene>
<keyword evidence="10" id="KW-1185">Reference proteome</keyword>
<sequence length="145" mass="16276">MALIKNLIPESQYSTKCPYTMTPKGICIHNTANDAPAINERNYMARADNQNEVSFHIAVDDNQAIQCIPFNRNAWHAGDGGSGQGNRNYIAVEICYSRSGGERFIKAEQRAAKEVAALLKEYGWNINNVKKHQDFSGKYCPHRTL</sequence>
<keyword evidence="6" id="KW-0178">Competence</keyword>
<comment type="similarity">
    <text evidence="2">Belongs to the N-acetylmuramoyl-L-alanine amidase 2 family.</text>
</comment>
<dbReference type="InterPro" id="IPR051206">
    <property type="entry name" value="NAMLAA_amidase_2"/>
</dbReference>
<dbReference type="Pfam" id="PF01510">
    <property type="entry name" value="Amidase_2"/>
    <property type="match status" value="1"/>
</dbReference>
<dbReference type="Gene3D" id="3.40.80.10">
    <property type="entry name" value="Peptidoglycan recognition protein-like"/>
    <property type="match status" value="1"/>
</dbReference>
<evidence type="ECO:0000256" key="2">
    <source>
        <dbReference type="ARBA" id="ARBA00007553"/>
    </source>
</evidence>
<dbReference type="PANTHER" id="PTHR30417">
    <property type="entry name" value="N-ACETYLMURAMOYL-L-ALANINE AMIDASE AMID"/>
    <property type="match status" value="1"/>
</dbReference>
<dbReference type="CDD" id="cd06583">
    <property type="entry name" value="PGRP"/>
    <property type="match status" value="1"/>
</dbReference>
<dbReference type="GO" id="GO:0071555">
    <property type="term" value="P:cell wall organization"/>
    <property type="evidence" value="ECO:0007669"/>
    <property type="project" value="UniProtKB-KW"/>
</dbReference>
<keyword evidence="4 9" id="KW-0378">Hydrolase</keyword>
<dbReference type="EC" id="3.5.1.28" evidence="3"/>
<dbReference type="GO" id="GO:0030420">
    <property type="term" value="P:establishment of competence for transformation"/>
    <property type="evidence" value="ECO:0007669"/>
    <property type="project" value="UniProtKB-KW"/>
</dbReference>
<feature type="non-terminal residue" evidence="9">
    <location>
        <position position="145"/>
    </location>
</feature>
<dbReference type="InterPro" id="IPR002502">
    <property type="entry name" value="Amidase_domain"/>
</dbReference>
<dbReference type="GO" id="GO:0009253">
    <property type="term" value="P:peptidoglycan catabolic process"/>
    <property type="evidence" value="ECO:0007669"/>
    <property type="project" value="InterPro"/>
</dbReference>
<evidence type="ECO:0000256" key="6">
    <source>
        <dbReference type="ARBA" id="ARBA00023287"/>
    </source>
</evidence>
<dbReference type="RefSeq" id="WP_272470966.1">
    <property type="nucleotide sequence ID" value="NZ_JAMRYU010000124.1"/>
</dbReference>
<keyword evidence="7" id="KW-0961">Cell wall biogenesis/degradation</keyword>
<dbReference type="SUPFAM" id="SSF55846">
    <property type="entry name" value="N-acetylmuramoyl-L-alanine amidase-like"/>
    <property type="match status" value="1"/>
</dbReference>
<evidence type="ECO:0000256" key="5">
    <source>
        <dbReference type="ARBA" id="ARBA00022969"/>
    </source>
</evidence>
<accession>A0A9X4B3G0</accession>
<name>A0A9X4B3G0_9CLOT</name>